<sequence>MPLHEFKAHPNEEQTAHLQTALLHDQHADPDTNHAAGLHSFFGFFSQANVIACGDAGVDPLLRKQWDGRSHLPRHRCAKVEVSTTTQLPGASIPLLTQKVPNSPIG</sequence>
<organism evidence="1">
    <name type="scientific">mine drainage metagenome</name>
    <dbReference type="NCBI Taxonomy" id="410659"/>
    <lineage>
        <taxon>unclassified sequences</taxon>
        <taxon>metagenomes</taxon>
        <taxon>ecological metagenomes</taxon>
    </lineage>
</organism>
<accession>E6PP18</accession>
<protein>
    <submittedName>
        <fullName evidence="1">Uncharacterized protein</fullName>
    </submittedName>
</protein>
<proteinExistence type="predicted"/>
<dbReference type="EMBL" id="CABM01000030">
    <property type="protein sequence ID" value="CBH96670.1"/>
    <property type="molecule type" value="Genomic_DNA"/>
</dbReference>
<gene>
    <name evidence="1" type="ORF">CARN2_2385</name>
</gene>
<name>E6PP18_9ZZZZ</name>
<reference evidence="1" key="1">
    <citation type="submission" date="2009-10" db="EMBL/GenBank/DDBJ databases">
        <title>Diversity of trophic interactions inside an arsenic-rich microbial ecosystem.</title>
        <authorList>
            <person name="Bertin P.N."/>
            <person name="Heinrich-Salmeron A."/>
            <person name="Pelletier E."/>
            <person name="Goulhen-Chollet F."/>
            <person name="Arsene-Ploetze F."/>
            <person name="Gallien S."/>
            <person name="Calteau A."/>
            <person name="Vallenet D."/>
            <person name="Casiot C."/>
            <person name="Chane-Woon-Ming B."/>
            <person name="Giloteaux L."/>
            <person name="Barakat M."/>
            <person name="Bonnefoy V."/>
            <person name="Bruneel O."/>
            <person name="Chandler M."/>
            <person name="Cleiss J."/>
            <person name="Duran R."/>
            <person name="Elbaz-Poulichet F."/>
            <person name="Fonknechten N."/>
            <person name="Lauga B."/>
            <person name="Mornico D."/>
            <person name="Ortet P."/>
            <person name="Schaeffer C."/>
            <person name="Siguier P."/>
            <person name="Alexander Thil Smith A."/>
            <person name="Van Dorsselaer A."/>
            <person name="Weissenbach J."/>
            <person name="Medigue C."/>
            <person name="Le Paslier D."/>
        </authorList>
    </citation>
    <scope>NUCLEOTIDE SEQUENCE</scope>
</reference>
<dbReference type="AlphaFoldDB" id="E6PP18"/>
<comment type="caution">
    <text evidence="1">The sequence shown here is derived from an EMBL/GenBank/DDBJ whole genome shotgun (WGS) entry which is preliminary data.</text>
</comment>
<evidence type="ECO:0000313" key="1">
    <source>
        <dbReference type="EMBL" id="CBH96670.1"/>
    </source>
</evidence>